<feature type="domain" description="Methyltransferase type 11" evidence="1">
    <location>
        <begin position="55"/>
        <end position="144"/>
    </location>
</feature>
<accession>A0A2R7Z0U8</accession>
<evidence type="ECO:0000313" key="3">
    <source>
        <dbReference type="Proteomes" id="UP000244867"/>
    </source>
</evidence>
<keyword evidence="3" id="KW-1185">Reference proteome</keyword>
<dbReference type="InterPro" id="IPR050508">
    <property type="entry name" value="Methyltransf_Superfamily"/>
</dbReference>
<gene>
    <name evidence="2" type="ORF">C7S10_00300</name>
</gene>
<evidence type="ECO:0000259" key="1">
    <source>
        <dbReference type="Pfam" id="PF08241"/>
    </source>
</evidence>
<comment type="caution">
    <text evidence="2">The sequence shown here is derived from an EMBL/GenBank/DDBJ whole genome shotgun (WGS) entry which is preliminary data.</text>
</comment>
<protein>
    <recommendedName>
        <fullName evidence="1">Methyltransferase type 11 domain-containing protein</fullName>
    </recommendedName>
</protein>
<dbReference type="OrthoDB" id="3818442at2"/>
<dbReference type="CDD" id="cd02440">
    <property type="entry name" value="AdoMet_MTases"/>
    <property type="match status" value="1"/>
</dbReference>
<name>A0A2R7Z0U8_9ACTN</name>
<dbReference type="Proteomes" id="UP000244867">
    <property type="component" value="Unassembled WGS sequence"/>
</dbReference>
<organism evidence="2 3">
    <name type="scientific">Nocardioides currus</name>
    <dbReference type="NCBI Taxonomy" id="2133958"/>
    <lineage>
        <taxon>Bacteria</taxon>
        <taxon>Bacillati</taxon>
        <taxon>Actinomycetota</taxon>
        <taxon>Actinomycetes</taxon>
        <taxon>Propionibacteriales</taxon>
        <taxon>Nocardioidaceae</taxon>
        <taxon>Nocardioides</taxon>
    </lineage>
</organism>
<dbReference type="Pfam" id="PF08241">
    <property type="entry name" value="Methyltransf_11"/>
    <property type="match status" value="1"/>
</dbReference>
<dbReference type="Gene3D" id="3.40.50.150">
    <property type="entry name" value="Vaccinia Virus protein VP39"/>
    <property type="match status" value="1"/>
</dbReference>
<dbReference type="SUPFAM" id="SSF53335">
    <property type="entry name" value="S-adenosyl-L-methionine-dependent methyltransferases"/>
    <property type="match status" value="1"/>
</dbReference>
<evidence type="ECO:0000313" key="2">
    <source>
        <dbReference type="EMBL" id="PUA82243.1"/>
    </source>
</evidence>
<sequence>MSQLNDPDYVREQYATEGNLETRRSVWQPTADGLEPNTEALRAIDRALVGDADVLEVGCGTGVMAERIAALPGVTLVATDFSPRFVELTAARGVDARQADICYLPFDDASFDVVYAGWMLYHVRDLERALNEVRRVLRPGGTFVAVTNGNDHTADLRIAAGGKPDITQFSSETGESVLGRKFGDVRRHDLETRAVFPDHASAQAYLDSSGEGLVLPHFDGSREYAGHVTIFEAR</sequence>
<dbReference type="EMBL" id="PYXZ01000001">
    <property type="protein sequence ID" value="PUA82243.1"/>
    <property type="molecule type" value="Genomic_DNA"/>
</dbReference>
<dbReference type="PANTHER" id="PTHR42912:SF80">
    <property type="entry name" value="METHYLTRANSFERASE DOMAIN-CONTAINING PROTEIN"/>
    <property type="match status" value="1"/>
</dbReference>
<dbReference type="PANTHER" id="PTHR42912">
    <property type="entry name" value="METHYLTRANSFERASE"/>
    <property type="match status" value="1"/>
</dbReference>
<proteinExistence type="predicted"/>
<dbReference type="GO" id="GO:0008757">
    <property type="term" value="F:S-adenosylmethionine-dependent methyltransferase activity"/>
    <property type="evidence" value="ECO:0007669"/>
    <property type="project" value="InterPro"/>
</dbReference>
<dbReference type="InterPro" id="IPR029063">
    <property type="entry name" value="SAM-dependent_MTases_sf"/>
</dbReference>
<dbReference type="RefSeq" id="WP_108342429.1">
    <property type="nucleotide sequence ID" value="NZ_PYXZ01000001.1"/>
</dbReference>
<reference evidence="2 3" key="1">
    <citation type="submission" date="2018-03" db="EMBL/GenBank/DDBJ databases">
        <authorList>
            <person name="Keele B.F."/>
        </authorList>
    </citation>
    <scope>NUCLEOTIDE SEQUENCE [LARGE SCALE GENOMIC DNA]</scope>
    <source>
        <strain evidence="2 3">IB-3</strain>
    </source>
</reference>
<dbReference type="AlphaFoldDB" id="A0A2R7Z0U8"/>
<dbReference type="InterPro" id="IPR013216">
    <property type="entry name" value="Methyltransf_11"/>
</dbReference>